<comment type="subcellular location">
    <subcellularLocation>
        <location evidence="1">Membrane</location>
        <topology evidence="1">Multi-pass membrane protein</topology>
    </subcellularLocation>
</comment>
<dbReference type="AlphaFoldDB" id="A0A6C0D5N2"/>
<proteinExistence type="predicted"/>
<feature type="transmembrane region" description="Helical" evidence="5">
    <location>
        <begin position="134"/>
        <end position="153"/>
    </location>
</feature>
<evidence type="ECO:0000256" key="1">
    <source>
        <dbReference type="ARBA" id="ARBA00004141"/>
    </source>
</evidence>
<keyword evidence="4 5" id="KW-0472">Membrane</keyword>
<evidence type="ECO:0000256" key="3">
    <source>
        <dbReference type="ARBA" id="ARBA00022989"/>
    </source>
</evidence>
<protein>
    <submittedName>
        <fullName evidence="6">Uncharacterized protein</fullName>
    </submittedName>
</protein>
<evidence type="ECO:0000256" key="5">
    <source>
        <dbReference type="SAM" id="Phobius"/>
    </source>
</evidence>
<accession>A0A6C0D5N2</accession>
<evidence type="ECO:0000256" key="4">
    <source>
        <dbReference type="ARBA" id="ARBA00023136"/>
    </source>
</evidence>
<feature type="transmembrane region" description="Helical" evidence="5">
    <location>
        <begin position="37"/>
        <end position="57"/>
    </location>
</feature>
<reference evidence="6" key="1">
    <citation type="journal article" date="2020" name="Nature">
        <title>Giant virus diversity and host interactions through global metagenomics.</title>
        <authorList>
            <person name="Schulz F."/>
            <person name="Roux S."/>
            <person name="Paez-Espino D."/>
            <person name="Jungbluth S."/>
            <person name="Walsh D.A."/>
            <person name="Denef V.J."/>
            <person name="McMahon K.D."/>
            <person name="Konstantinidis K.T."/>
            <person name="Eloe-Fadrosh E.A."/>
            <person name="Kyrpides N.C."/>
            <person name="Woyke T."/>
        </authorList>
    </citation>
    <scope>NUCLEOTIDE SEQUENCE</scope>
    <source>
        <strain evidence="6">GVMAG-M-3300023174-116</strain>
    </source>
</reference>
<dbReference type="InterPro" id="IPR006214">
    <property type="entry name" value="Bax_inhibitor_1-related"/>
</dbReference>
<sequence>MNSSKTKTKTETKTKTKTETKTKNVSQLFKLISEKKIFLALIFSNLLLQHYISYYVSANINLDTPKEEEESPNKYNTIIIVSSYILATLFVLLLIFVPMSIVVKFIIFSLFSVTFGIIYASLKHRFDPGFVHGSAVGTVLVFVFMILFGLALIMSGIQYTNKVAFGIFYALMLLIIIGVVQYFMYNYLVITKLVLIVLAALFALYIVHTTNNILLRDYDGDFITASFDYYIDMSNFFYALKVDPD</sequence>
<evidence type="ECO:0000256" key="2">
    <source>
        <dbReference type="ARBA" id="ARBA00022692"/>
    </source>
</evidence>
<feature type="transmembrane region" description="Helical" evidence="5">
    <location>
        <begin position="77"/>
        <end position="97"/>
    </location>
</feature>
<feature type="transmembrane region" description="Helical" evidence="5">
    <location>
        <begin position="102"/>
        <end position="122"/>
    </location>
</feature>
<dbReference type="GO" id="GO:0016020">
    <property type="term" value="C:membrane"/>
    <property type="evidence" value="ECO:0007669"/>
    <property type="project" value="UniProtKB-SubCell"/>
</dbReference>
<feature type="transmembrane region" description="Helical" evidence="5">
    <location>
        <begin position="165"/>
        <end position="183"/>
    </location>
</feature>
<keyword evidence="3 5" id="KW-1133">Transmembrane helix</keyword>
<dbReference type="EMBL" id="MN739534">
    <property type="protein sequence ID" value="QHT11424.1"/>
    <property type="molecule type" value="Genomic_DNA"/>
</dbReference>
<keyword evidence="2 5" id="KW-0812">Transmembrane</keyword>
<dbReference type="Pfam" id="PF01027">
    <property type="entry name" value="Bax1-I"/>
    <property type="match status" value="1"/>
</dbReference>
<evidence type="ECO:0000313" key="6">
    <source>
        <dbReference type="EMBL" id="QHT11424.1"/>
    </source>
</evidence>
<feature type="transmembrane region" description="Helical" evidence="5">
    <location>
        <begin position="189"/>
        <end position="207"/>
    </location>
</feature>
<name>A0A6C0D5N2_9ZZZZ</name>
<organism evidence="6">
    <name type="scientific">viral metagenome</name>
    <dbReference type="NCBI Taxonomy" id="1070528"/>
    <lineage>
        <taxon>unclassified sequences</taxon>
        <taxon>metagenomes</taxon>
        <taxon>organismal metagenomes</taxon>
    </lineage>
</organism>